<accession>A0AAV6VFN3</accession>
<dbReference type="InterPro" id="IPR051180">
    <property type="entry name" value="IKK"/>
</dbReference>
<comment type="subcellular location">
    <subcellularLocation>
        <location evidence="2">Cytoplasm</location>
    </subcellularLocation>
    <subcellularLocation>
        <location evidence="1">Nucleus</location>
    </subcellularLocation>
</comment>
<feature type="coiled-coil region" evidence="13">
    <location>
        <begin position="633"/>
        <end position="660"/>
    </location>
</feature>
<evidence type="ECO:0000256" key="15">
    <source>
        <dbReference type="SAM" id="SignalP"/>
    </source>
</evidence>
<keyword evidence="8" id="KW-0547">Nucleotide-binding</keyword>
<sequence length="835" mass="96005">MSCVFIPAQVVTILLVPHCVAQNSQIPNPMSTHHEVEEIGKWKKEGMLGAGGFGYVVLWRNKETEETIALKECRWGHDPMMTPKHRSRWKLEVDMMSRLNHPNVVRGIPVPPELDVPATEMPLLAMEYCSNGDLRKLLNKSENCCGLQEKQARLIMKHVSSAVNYLHSMRIIHRDLKPENIVIQEKNGNVVYKLIDLGYAKELDQGSLCTSFVGTLQYLAPELFTSQKYSCTVDYWSLGLLTHEVITGSRPFLPDKSPAEWIPIIKAKKSTEIRAYLDEDKNIVFSSEIAPFHHISSTLKNDVEQWLQVMLEWDPKKRGRYENASAFNFLEFILQKKMVSVFCPDTLKLVSFPLNERLSLEDFRHELEFQTGIPVNQQSIIFLDGHLPDEEKGSSQFASCLEEEELVVFLFDENDSSSNSLPPFPYEIPVVVEKMMRQPNEKMPYLVQKNVWSQAVFHSQRECTLFHRLLNSLRAILMHAFSCTFKVRRSMSNMTNAMNQLLAKASLFKNSLEQDIKSYDAQTKEGFESKTLHESWKETYENLKKVDLLIQKITSLETTTSAIITEVVDLQKFPLVRSKVTSNLDVVHRDILDSYAELRHRSSDEKRQSHDNKDFVRLLCLCLQHSHTQAQNLVSITRKLKQSKRRLEDSQQQYSSLFREISHWNSQIDAWQSLRQKSLWKVIRKLCEQVHRFEFSKTSEPVPHGLVESSSTQNSSASPSKSNSENDVSYRQPPKHSVLQRTPPVITPPSWQSRYELLTMNSCVNGNDTIGKSKLDSSMLTDTELLSSLLEKSSEESRKAKNENAKLIESFQNMMEVIKSYPAEEFSNNNHNIGR</sequence>
<evidence type="ECO:0000313" key="17">
    <source>
        <dbReference type="EMBL" id="KAG8194837.1"/>
    </source>
</evidence>
<dbReference type="GO" id="GO:0045944">
    <property type="term" value="P:positive regulation of transcription by RNA polymerase II"/>
    <property type="evidence" value="ECO:0007669"/>
    <property type="project" value="TreeGrafter"/>
</dbReference>
<keyword evidence="7" id="KW-0808">Transferase</keyword>
<keyword evidence="18" id="KW-1185">Reference proteome</keyword>
<feature type="region of interest" description="Disordered" evidence="14">
    <location>
        <begin position="701"/>
        <end position="745"/>
    </location>
</feature>
<dbReference type="PANTHER" id="PTHR22969:SF17">
    <property type="entry name" value="INHIBITOR OF NUCLEAR FACTOR KAPPA-B KINASE SUBUNIT BETA"/>
    <property type="match status" value="1"/>
</dbReference>
<evidence type="ECO:0000256" key="13">
    <source>
        <dbReference type="SAM" id="Coils"/>
    </source>
</evidence>
<dbReference type="GO" id="GO:0008385">
    <property type="term" value="C:IkappaB kinase complex"/>
    <property type="evidence" value="ECO:0007669"/>
    <property type="project" value="TreeGrafter"/>
</dbReference>
<dbReference type="InterPro" id="IPR046375">
    <property type="entry name" value="IKBKB_SDD_sf"/>
</dbReference>
<dbReference type="InterPro" id="IPR008271">
    <property type="entry name" value="Ser/Thr_kinase_AS"/>
</dbReference>
<organism evidence="17 18">
    <name type="scientific">Oedothorax gibbosus</name>
    <dbReference type="NCBI Taxonomy" id="931172"/>
    <lineage>
        <taxon>Eukaryota</taxon>
        <taxon>Metazoa</taxon>
        <taxon>Ecdysozoa</taxon>
        <taxon>Arthropoda</taxon>
        <taxon>Chelicerata</taxon>
        <taxon>Arachnida</taxon>
        <taxon>Araneae</taxon>
        <taxon>Araneomorphae</taxon>
        <taxon>Entelegynae</taxon>
        <taxon>Araneoidea</taxon>
        <taxon>Linyphiidae</taxon>
        <taxon>Erigoninae</taxon>
        <taxon>Oedothorax</taxon>
    </lineage>
</organism>
<dbReference type="EMBL" id="JAFNEN010000098">
    <property type="protein sequence ID" value="KAG8194837.1"/>
    <property type="molecule type" value="Genomic_DNA"/>
</dbReference>
<keyword evidence="4" id="KW-0963">Cytoplasm</keyword>
<dbReference type="PANTHER" id="PTHR22969">
    <property type="entry name" value="IKB KINASE"/>
    <property type="match status" value="1"/>
</dbReference>
<dbReference type="PROSITE" id="PS50011">
    <property type="entry name" value="PROTEIN_KINASE_DOM"/>
    <property type="match status" value="1"/>
</dbReference>
<name>A0AAV6VFN3_9ARAC</name>
<feature type="chain" id="PRO_5043764733" description="IkappaB kinase" evidence="15">
    <location>
        <begin position="22"/>
        <end position="835"/>
    </location>
</feature>
<dbReference type="PROSITE" id="PS00108">
    <property type="entry name" value="PROTEIN_KINASE_ST"/>
    <property type="match status" value="1"/>
</dbReference>
<comment type="catalytic activity">
    <reaction evidence="12">
        <text>L-seryl-[I-kappa-B protein] + ATP = O-phospho-L-seryl-[I-kappa-B protein] + ADP + H(+)</text>
        <dbReference type="Rhea" id="RHEA:19073"/>
        <dbReference type="Rhea" id="RHEA-COMP:13698"/>
        <dbReference type="Rhea" id="RHEA-COMP:13699"/>
        <dbReference type="ChEBI" id="CHEBI:15378"/>
        <dbReference type="ChEBI" id="CHEBI:29999"/>
        <dbReference type="ChEBI" id="CHEBI:30616"/>
        <dbReference type="ChEBI" id="CHEBI:83421"/>
        <dbReference type="ChEBI" id="CHEBI:456216"/>
        <dbReference type="EC" id="2.7.11.10"/>
    </reaction>
</comment>
<evidence type="ECO:0000256" key="8">
    <source>
        <dbReference type="ARBA" id="ARBA00022741"/>
    </source>
</evidence>
<dbReference type="Gene3D" id="3.10.20.90">
    <property type="entry name" value="Phosphatidylinositol 3-kinase Catalytic Subunit, Chain A, domain 1"/>
    <property type="match status" value="1"/>
</dbReference>
<dbReference type="GO" id="GO:0005524">
    <property type="term" value="F:ATP binding"/>
    <property type="evidence" value="ECO:0007669"/>
    <property type="project" value="UniProtKB-KW"/>
</dbReference>
<feature type="signal peptide" evidence="15">
    <location>
        <begin position="1"/>
        <end position="21"/>
    </location>
</feature>
<evidence type="ECO:0000259" key="16">
    <source>
        <dbReference type="PROSITE" id="PS50011"/>
    </source>
</evidence>
<evidence type="ECO:0000256" key="9">
    <source>
        <dbReference type="ARBA" id="ARBA00022777"/>
    </source>
</evidence>
<evidence type="ECO:0000256" key="14">
    <source>
        <dbReference type="SAM" id="MobiDB-lite"/>
    </source>
</evidence>
<evidence type="ECO:0000256" key="3">
    <source>
        <dbReference type="ARBA" id="ARBA00012442"/>
    </source>
</evidence>
<dbReference type="FunFam" id="1.10.510.10:FF:000147">
    <property type="entry name" value="Inhibitor of nuclear factor kappa-B kinase subunit beta"/>
    <property type="match status" value="1"/>
</dbReference>
<keyword evidence="6" id="KW-0597">Phosphoprotein</keyword>
<feature type="compositionally biased region" description="Low complexity" evidence="14">
    <location>
        <begin position="709"/>
        <end position="726"/>
    </location>
</feature>
<dbReference type="Pfam" id="PF00069">
    <property type="entry name" value="Pkinase"/>
    <property type="match status" value="1"/>
</dbReference>
<evidence type="ECO:0000256" key="6">
    <source>
        <dbReference type="ARBA" id="ARBA00022553"/>
    </source>
</evidence>
<dbReference type="GO" id="GO:0033209">
    <property type="term" value="P:tumor necrosis factor-mediated signaling pathway"/>
    <property type="evidence" value="ECO:0007669"/>
    <property type="project" value="TreeGrafter"/>
</dbReference>
<dbReference type="Pfam" id="PF18397">
    <property type="entry name" value="IKBKB_SDD"/>
    <property type="match status" value="1"/>
</dbReference>
<keyword evidence="11" id="KW-0539">Nucleus</keyword>
<gene>
    <name evidence="17" type="ORF">JTE90_017273</name>
</gene>
<keyword evidence="9" id="KW-0418">Kinase</keyword>
<dbReference type="GO" id="GO:0008384">
    <property type="term" value="F:IkappaB kinase activity"/>
    <property type="evidence" value="ECO:0007669"/>
    <property type="project" value="UniProtKB-EC"/>
</dbReference>
<feature type="domain" description="Protein kinase" evidence="16">
    <location>
        <begin position="42"/>
        <end position="330"/>
    </location>
</feature>
<keyword evidence="5" id="KW-0723">Serine/threonine-protein kinase</keyword>
<evidence type="ECO:0000256" key="5">
    <source>
        <dbReference type="ARBA" id="ARBA00022527"/>
    </source>
</evidence>
<dbReference type="SUPFAM" id="SSF56112">
    <property type="entry name" value="Protein kinase-like (PK-like)"/>
    <property type="match status" value="1"/>
</dbReference>
<dbReference type="InterPro" id="IPR011009">
    <property type="entry name" value="Kinase-like_dom_sf"/>
</dbReference>
<protein>
    <recommendedName>
        <fullName evidence="3">IkappaB kinase</fullName>
        <ecNumber evidence="3">2.7.11.10</ecNumber>
    </recommendedName>
</protein>
<evidence type="ECO:0000256" key="12">
    <source>
        <dbReference type="ARBA" id="ARBA00048789"/>
    </source>
</evidence>
<evidence type="ECO:0000256" key="11">
    <source>
        <dbReference type="ARBA" id="ARBA00023242"/>
    </source>
</evidence>
<dbReference type="InterPro" id="IPR000719">
    <property type="entry name" value="Prot_kinase_dom"/>
</dbReference>
<dbReference type="SMART" id="SM00220">
    <property type="entry name" value="S_TKc"/>
    <property type="match status" value="1"/>
</dbReference>
<evidence type="ECO:0000256" key="7">
    <source>
        <dbReference type="ARBA" id="ARBA00022679"/>
    </source>
</evidence>
<evidence type="ECO:0000256" key="2">
    <source>
        <dbReference type="ARBA" id="ARBA00004496"/>
    </source>
</evidence>
<dbReference type="Gene3D" id="1.10.510.10">
    <property type="entry name" value="Transferase(Phosphotransferase) domain 1"/>
    <property type="match status" value="1"/>
</dbReference>
<dbReference type="InterPro" id="IPR041185">
    <property type="entry name" value="IKBKB_SDD"/>
</dbReference>
<dbReference type="EC" id="2.7.11.10" evidence="3"/>
<evidence type="ECO:0000256" key="4">
    <source>
        <dbReference type="ARBA" id="ARBA00022490"/>
    </source>
</evidence>
<dbReference type="GO" id="GO:0005634">
    <property type="term" value="C:nucleus"/>
    <property type="evidence" value="ECO:0007669"/>
    <property type="project" value="UniProtKB-SubCell"/>
</dbReference>
<evidence type="ECO:0000256" key="10">
    <source>
        <dbReference type="ARBA" id="ARBA00022840"/>
    </source>
</evidence>
<dbReference type="AlphaFoldDB" id="A0AAV6VFN3"/>
<keyword evidence="15" id="KW-0732">Signal</keyword>
<evidence type="ECO:0000256" key="1">
    <source>
        <dbReference type="ARBA" id="ARBA00004123"/>
    </source>
</evidence>
<dbReference type="Gene3D" id="1.20.1270.250">
    <property type="match status" value="1"/>
</dbReference>
<keyword evidence="13" id="KW-0175">Coiled coil</keyword>
<comment type="caution">
    <text evidence="17">The sequence shown here is derived from an EMBL/GenBank/DDBJ whole genome shotgun (WGS) entry which is preliminary data.</text>
</comment>
<keyword evidence="10" id="KW-0067">ATP-binding</keyword>
<dbReference type="Proteomes" id="UP000827092">
    <property type="component" value="Unassembled WGS sequence"/>
</dbReference>
<proteinExistence type="predicted"/>
<reference evidence="17 18" key="1">
    <citation type="journal article" date="2022" name="Nat. Ecol. Evol.">
        <title>A masculinizing supergene underlies an exaggerated male reproductive morph in a spider.</title>
        <authorList>
            <person name="Hendrickx F."/>
            <person name="De Corte Z."/>
            <person name="Sonet G."/>
            <person name="Van Belleghem S.M."/>
            <person name="Kostlbacher S."/>
            <person name="Vangestel C."/>
        </authorList>
    </citation>
    <scope>NUCLEOTIDE SEQUENCE [LARGE SCALE GENOMIC DNA]</scope>
    <source>
        <strain evidence="17">W744_W776</strain>
    </source>
</reference>
<evidence type="ECO:0000313" key="18">
    <source>
        <dbReference type="Proteomes" id="UP000827092"/>
    </source>
</evidence>